<feature type="transmembrane region" description="Helical" evidence="7">
    <location>
        <begin position="148"/>
        <end position="166"/>
    </location>
</feature>
<evidence type="ECO:0000259" key="8">
    <source>
        <dbReference type="PROSITE" id="PS50850"/>
    </source>
</evidence>
<sequence length="522" mass="53654">MTARPTAAPTPPDRAGLPRLGVFGLMLGIFLATLDGQIVSTALPTIVGDLGGLEHFSWSVTAYLLTMAAATPLWGKLGDLHGRKGAYSNAVVLFLIGTVLCGLAQNMGQLIAFRAVQGLGAGGLMVGALSVIGVLVPPEGRGRIQSMVGVMMPVAFVGGPLLGGLVTEHLDWRWTFYVNVPVGLVALLAVAKGVRLPAQRVPGHVDYVGAALLTSGVLALTLLAGWAGTTYPWLSWQISALAALVVVSLAWFVRVERRAVEPITPPRLFARREFTLAQVLSLLVGAILISVVNYLPQYMQFVQGASPTVSGMLILPLMLGMLSAQLTTGRLMDRGGLDRVVPLTGSLATVAGALLLLLLGTDTPLAVASALTLVAGVGIGMLMQSTLLTTMNNADPRDMGAATGTVTLVRTIGGSLGVAVLGAVHSSRTSGVLAGRLGGDTEQRLTIGGELTPAALADMPREVRDAVGQAVSSGLHGVVTGAALLAVCAFATAWFIRAAPAARPSETPAAAEKGAVRSSPAD</sequence>
<feature type="transmembrane region" description="Helical" evidence="7">
    <location>
        <begin position="20"/>
        <end position="43"/>
    </location>
</feature>
<protein>
    <submittedName>
        <fullName evidence="9">MDR family MFS transporter</fullName>
    </submittedName>
</protein>
<keyword evidence="6 7" id="KW-0472">Membrane</keyword>
<keyword evidence="5 7" id="KW-1133">Transmembrane helix</keyword>
<organism evidence="9 10">
    <name type="scientific">Streptomyces cellulosae</name>
    <dbReference type="NCBI Taxonomy" id="1968"/>
    <lineage>
        <taxon>Bacteria</taxon>
        <taxon>Bacillati</taxon>
        <taxon>Actinomycetota</taxon>
        <taxon>Actinomycetes</taxon>
        <taxon>Kitasatosporales</taxon>
        <taxon>Streptomycetaceae</taxon>
        <taxon>Streptomyces</taxon>
    </lineage>
</organism>
<dbReference type="Pfam" id="PF07690">
    <property type="entry name" value="MFS_1"/>
    <property type="match status" value="1"/>
</dbReference>
<dbReference type="EMBL" id="JBHVBU010000016">
    <property type="protein sequence ID" value="MFE7963066.1"/>
    <property type="molecule type" value="Genomic_DNA"/>
</dbReference>
<evidence type="ECO:0000256" key="6">
    <source>
        <dbReference type="ARBA" id="ARBA00023136"/>
    </source>
</evidence>
<reference evidence="9 10" key="1">
    <citation type="submission" date="2024-09" db="EMBL/GenBank/DDBJ databases">
        <title>The Natural Products Discovery Center: Release of the First 8490 Sequenced Strains for Exploring Actinobacteria Biosynthetic Diversity.</title>
        <authorList>
            <person name="Kalkreuter E."/>
            <person name="Kautsar S.A."/>
            <person name="Yang D."/>
            <person name="Bader C.D."/>
            <person name="Teijaro C.N."/>
            <person name="Fluegel L."/>
            <person name="Davis C.M."/>
            <person name="Simpson J.R."/>
            <person name="Lauterbach L."/>
            <person name="Steele A.D."/>
            <person name="Gui C."/>
            <person name="Meng S."/>
            <person name="Li G."/>
            <person name="Viehrig K."/>
            <person name="Ye F."/>
            <person name="Su P."/>
            <person name="Kiefer A.F."/>
            <person name="Nichols A."/>
            <person name="Cepeda A.J."/>
            <person name="Yan W."/>
            <person name="Fan B."/>
            <person name="Jiang Y."/>
            <person name="Adhikari A."/>
            <person name="Zheng C.-J."/>
            <person name="Schuster L."/>
            <person name="Cowan T.M."/>
            <person name="Smanski M.J."/>
            <person name="Chevrette M.G."/>
            <person name="De Carvalho L.P.S."/>
            <person name="Shen B."/>
        </authorList>
    </citation>
    <scope>NUCLEOTIDE SEQUENCE [LARGE SCALE GENOMIC DNA]</scope>
    <source>
        <strain evidence="9 10">NPDC057399</strain>
    </source>
</reference>
<dbReference type="PANTHER" id="PTHR23501">
    <property type="entry name" value="MAJOR FACILITATOR SUPERFAMILY"/>
    <property type="match status" value="1"/>
</dbReference>
<dbReference type="Gene3D" id="1.20.1250.20">
    <property type="entry name" value="MFS general substrate transporter like domains"/>
    <property type="match status" value="1"/>
</dbReference>
<keyword evidence="2" id="KW-0813">Transport</keyword>
<feature type="transmembrane region" description="Helical" evidence="7">
    <location>
        <begin position="233"/>
        <end position="253"/>
    </location>
</feature>
<dbReference type="InterPro" id="IPR011701">
    <property type="entry name" value="MFS"/>
</dbReference>
<keyword evidence="4 7" id="KW-0812">Transmembrane</keyword>
<dbReference type="Gene3D" id="1.20.1720.10">
    <property type="entry name" value="Multidrug resistance protein D"/>
    <property type="match status" value="1"/>
</dbReference>
<feature type="transmembrane region" description="Helical" evidence="7">
    <location>
        <begin position="206"/>
        <end position="227"/>
    </location>
</feature>
<dbReference type="InterPro" id="IPR036259">
    <property type="entry name" value="MFS_trans_sf"/>
</dbReference>
<keyword evidence="3" id="KW-1003">Cell membrane</keyword>
<evidence type="ECO:0000256" key="3">
    <source>
        <dbReference type="ARBA" id="ARBA00022475"/>
    </source>
</evidence>
<evidence type="ECO:0000256" key="4">
    <source>
        <dbReference type="ARBA" id="ARBA00022692"/>
    </source>
</evidence>
<feature type="transmembrane region" description="Helical" evidence="7">
    <location>
        <begin position="365"/>
        <end position="388"/>
    </location>
</feature>
<evidence type="ECO:0000256" key="5">
    <source>
        <dbReference type="ARBA" id="ARBA00022989"/>
    </source>
</evidence>
<keyword evidence="10" id="KW-1185">Reference proteome</keyword>
<comment type="subcellular location">
    <subcellularLocation>
        <location evidence="1">Cell membrane</location>
        <topology evidence="1">Multi-pass membrane protein</topology>
    </subcellularLocation>
</comment>
<dbReference type="RefSeq" id="WP_381725900.1">
    <property type="nucleotide sequence ID" value="NZ_JBHVBU010000016.1"/>
</dbReference>
<dbReference type="PANTHER" id="PTHR23501:SF197">
    <property type="entry name" value="COMD"/>
    <property type="match status" value="1"/>
</dbReference>
<dbReference type="NCBIfam" id="TIGR00711">
    <property type="entry name" value="efflux_EmrB"/>
    <property type="match status" value="1"/>
</dbReference>
<feature type="transmembrane region" description="Helical" evidence="7">
    <location>
        <begin position="274"/>
        <end position="296"/>
    </location>
</feature>
<evidence type="ECO:0000313" key="9">
    <source>
        <dbReference type="EMBL" id="MFE7963066.1"/>
    </source>
</evidence>
<comment type="caution">
    <text evidence="9">The sequence shown here is derived from an EMBL/GenBank/DDBJ whole genome shotgun (WGS) entry which is preliminary data.</text>
</comment>
<name>A0ABW6JD98_STRCE</name>
<evidence type="ECO:0000313" key="10">
    <source>
        <dbReference type="Proteomes" id="UP001600650"/>
    </source>
</evidence>
<dbReference type="CDD" id="cd17502">
    <property type="entry name" value="MFS_Azr1_MDR_like"/>
    <property type="match status" value="1"/>
</dbReference>
<feature type="transmembrane region" description="Helical" evidence="7">
    <location>
        <begin position="400"/>
        <end position="424"/>
    </location>
</feature>
<dbReference type="PRINTS" id="PR01036">
    <property type="entry name" value="TCRTETB"/>
</dbReference>
<feature type="transmembrane region" description="Helical" evidence="7">
    <location>
        <begin position="111"/>
        <end position="136"/>
    </location>
</feature>
<dbReference type="PROSITE" id="PS50850">
    <property type="entry name" value="MFS"/>
    <property type="match status" value="1"/>
</dbReference>
<feature type="transmembrane region" description="Helical" evidence="7">
    <location>
        <begin position="55"/>
        <end position="74"/>
    </location>
</feature>
<dbReference type="SUPFAM" id="SSF103473">
    <property type="entry name" value="MFS general substrate transporter"/>
    <property type="match status" value="1"/>
</dbReference>
<gene>
    <name evidence="9" type="ORF">ACFU0X_08455</name>
</gene>
<accession>A0ABW6JD98</accession>
<feature type="transmembrane region" description="Helical" evidence="7">
    <location>
        <begin position="86"/>
        <end position="105"/>
    </location>
</feature>
<evidence type="ECO:0000256" key="2">
    <source>
        <dbReference type="ARBA" id="ARBA00022448"/>
    </source>
</evidence>
<feature type="domain" description="Major facilitator superfamily (MFS) profile" evidence="8">
    <location>
        <begin position="21"/>
        <end position="500"/>
    </location>
</feature>
<evidence type="ECO:0000256" key="7">
    <source>
        <dbReference type="SAM" id="Phobius"/>
    </source>
</evidence>
<feature type="transmembrane region" description="Helical" evidence="7">
    <location>
        <begin position="340"/>
        <end position="359"/>
    </location>
</feature>
<dbReference type="InterPro" id="IPR020846">
    <property type="entry name" value="MFS_dom"/>
</dbReference>
<dbReference type="Proteomes" id="UP001600650">
    <property type="component" value="Unassembled WGS sequence"/>
</dbReference>
<evidence type="ECO:0000256" key="1">
    <source>
        <dbReference type="ARBA" id="ARBA00004651"/>
    </source>
</evidence>
<feature type="transmembrane region" description="Helical" evidence="7">
    <location>
        <begin position="308"/>
        <end position="328"/>
    </location>
</feature>
<feature type="transmembrane region" description="Helical" evidence="7">
    <location>
        <begin position="474"/>
        <end position="496"/>
    </location>
</feature>
<proteinExistence type="predicted"/>
<dbReference type="InterPro" id="IPR004638">
    <property type="entry name" value="EmrB-like"/>
</dbReference>
<feature type="transmembrane region" description="Helical" evidence="7">
    <location>
        <begin position="172"/>
        <end position="194"/>
    </location>
</feature>